<feature type="domain" description="Carrier" evidence="4">
    <location>
        <begin position="975"/>
        <end position="1050"/>
    </location>
</feature>
<dbReference type="SMART" id="SM00823">
    <property type="entry name" value="PKS_PP"/>
    <property type="match status" value="2"/>
</dbReference>
<dbReference type="PROSITE" id="PS00455">
    <property type="entry name" value="AMP_BINDING"/>
    <property type="match status" value="2"/>
</dbReference>
<dbReference type="PANTHER" id="PTHR45527">
    <property type="entry name" value="NONRIBOSOMAL PEPTIDE SYNTHETASE"/>
    <property type="match status" value="1"/>
</dbReference>
<dbReference type="Proteomes" id="UP001500886">
    <property type="component" value="Unassembled WGS sequence"/>
</dbReference>
<dbReference type="InterPro" id="IPR000873">
    <property type="entry name" value="AMP-dep_synth/lig_dom"/>
</dbReference>
<dbReference type="Gene3D" id="3.40.50.1820">
    <property type="entry name" value="alpha/beta hydrolase"/>
    <property type="match status" value="1"/>
</dbReference>
<dbReference type="RefSeq" id="WP_344432541.1">
    <property type="nucleotide sequence ID" value="NZ_BAAASL010000001.1"/>
</dbReference>
<evidence type="ECO:0000313" key="6">
    <source>
        <dbReference type="Proteomes" id="UP001500886"/>
    </source>
</evidence>
<dbReference type="SUPFAM" id="SSF52777">
    <property type="entry name" value="CoA-dependent acyltransferases"/>
    <property type="match status" value="4"/>
</dbReference>
<dbReference type="SUPFAM" id="SSF53474">
    <property type="entry name" value="alpha/beta-Hydrolases"/>
    <property type="match status" value="1"/>
</dbReference>
<dbReference type="CDD" id="cd19540">
    <property type="entry name" value="LCL_NRPS-like"/>
    <property type="match status" value="1"/>
</dbReference>
<dbReference type="Gene3D" id="1.10.1200.10">
    <property type="entry name" value="ACP-like"/>
    <property type="match status" value="1"/>
</dbReference>
<evidence type="ECO:0000313" key="5">
    <source>
        <dbReference type="EMBL" id="GAA2707065.1"/>
    </source>
</evidence>
<dbReference type="InterPro" id="IPR001031">
    <property type="entry name" value="Thioesterase"/>
</dbReference>
<dbReference type="InterPro" id="IPR029058">
    <property type="entry name" value="AB_hydrolase_fold"/>
</dbReference>
<dbReference type="InterPro" id="IPR010071">
    <property type="entry name" value="AA_adenyl_dom"/>
</dbReference>
<evidence type="ECO:0000259" key="4">
    <source>
        <dbReference type="PROSITE" id="PS50075"/>
    </source>
</evidence>
<dbReference type="Gene3D" id="3.40.50.980">
    <property type="match status" value="4"/>
</dbReference>
<feature type="domain" description="Carrier" evidence="4">
    <location>
        <begin position="2041"/>
        <end position="2116"/>
    </location>
</feature>
<dbReference type="Gene3D" id="3.30.559.10">
    <property type="entry name" value="Chloramphenicol acetyltransferase-like domain"/>
    <property type="match status" value="2"/>
</dbReference>
<dbReference type="InterPro" id="IPR009081">
    <property type="entry name" value="PP-bd_ACP"/>
</dbReference>
<dbReference type="PANTHER" id="PTHR45527:SF1">
    <property type="entry name" value="FATTY ACID SYNTHASE"/>
    <property type="match status" value="1"/>
</dbReference>
<dbReference type="InterPro" id="IPR020806">
    <property type="entry name" value="PKS_PP-bd"/>
</dbReference>
<dbReference type="InterPro" id="IPR023213">
    <property type="entry name" value="CAT-like_dom_sf"/>
</dbReference>
<dbReference type="PROSITE" id="PS00012">
    <property type="entry name" value="PHOSPHOPANTETHEINE"/>
    <property type="match status" value="2"/>
</dbReference>
<dbReference type="Pfam" id="PF13193">
    <property type="entry name" value="AMP-binding_C"/>
    <property type="match status" value="1"/>
</dbReference>
<keyword evidence="6" id="KW-1185">Reference proteome</keyword>
<dbReference type="Pfam" id="PF00501">
    <property type="entry name" value="AMP-binding"/>
    <property type="match status" value="2"/>
</dbReference>
<dbReference type="CDD" id="cd05930">
    <property type="entry name" value="A_NRPS"/>
    <property type="match status" value="2"/>
</dbReference>
<name>A0ABN3TIN3_9ACTN</name>
<dbReference type="Gene3D" id="3.30.559.30">
    <property type="entry name" value="Nonribosomal peptide synthetase, condensation domain"/>
    <property type="match status" value="2"/>
</dbReference>
<sequence length="2391" mass="254450">MSSDSRKPAILPLAPLQEGMLFLSLFDQQAAGAGVYVPQMVVELEGHVETPVLEGAVRALTERHANLRACFRTAKKQGTPVQLIPPTVDVPLREFDLSGLPEDAREAELDRLMAEDRAVPFDLARPPLLRFTLIRRAATRWRLVMTHHHILLDGWSIPPLLDELLTLYRQQGDAAGLPPVVPYENYLRWLAAQDRDVARDAWRRSLAGVEGPTLVAPAATGPQTTPPRTLERGLGEEVTAALTARARGSRLTLNTVVQGAWGTVLSRLTGRDDVLFGVTVSSRPEAVEGVDRIIGLLINTLPAHLRVDPTAPLAELLRGLQDEQADLLPHHNLGLTEIQQLVGCGPLFDTLMVFQNYPERARDASGDVRIVDAYDIDATHYPLSLTVLPGADLRLRLEYRTDAFDAQSAERVLDWLVRLLGAFAEDPARPLSSVDLLGPAERHRVLVEWNDTAHPVPATTLPELFEEQAARTPDAVATVFAGEALTFAELNERANRLARVLVARGAGPERLVGLSLRHSPGMMAAVLAIQKAGAAYVPVDPDYPASRIAHLVTDAAPVLVVTSAEHAAALPEGTELLLLDDPQVAQAAAAHPGTNLTDAERAAPLDPAHAAYVIYTSGSTGVPKGVVVEHRNAVNLFHNHRAAYFGPAARGAGAERLRMALASSISFDASVAGMLWMLDGHELHLVDEECRYDPAAFVRFVDEHRIDVVDVTPSFAEQLLLAGLLEGRRPAVLVMGGEAIGEALLAETGAVPDMETYNCYGPTECTADATSPQRLRGTSGQNIGRPVRNGRAYVLDAGLAPVPVGVVGELYIAGAGVSRGYLGRPGLTADRFLPCPFAAGERMYRTGDLARWLPNGEIEYVGRADEQVKIRGFRVELGEIEAVLRQHPAVAQTAVVARDTAGGGKQLVAYAVPAADPGTGALAAELRAHAAQRLPDYMVPVAVVLLNELPLTPNGKLDRAGLPAPELGGQASGRAPRTELEKTLCGLFAETLGGERIGIDDSFFDLGGNSLLAMRLASRVRTVLEVELPVRTVFEAPTVAGLAGRLGGAPAARPPLRPRPRGAAAPASSGQRRLWFLDTMDPEHSPYKIPLAVRLDGELDRAALERALADVVERHEVLRTVYPERDGEPYQHVLPAEEAAPALVVREANEAGLDEALLAEVSRPFRLQVDPPLRATLFALAEQAHVLLLVVHHIAADGWSMGPLGRDLSRAYAARLRGTAPGWEPLPVQYADYAAWQLETTGSEETPGSLMARQVDYWRSALAGLPEELALPADRPRPAAGTHRGGVELFTVDAELHAALGALAAERRASLFMVVQAALAALLYRLGAGSDVPIGAPVAGRADEALDDLVGFFVNSLVLRTDVSGDPAFADLLERVREGDLAAYAHQDVPFERLVEVLGPPRVPGRNPLFQVELGVMENAAEELAFPGLAAAVLPVGATAVPFDLSFELTARTDASGPAGVAGRLDYSTELFDPATARALVERLLGVLRQVAADPSLPVSRLDVLGEAERTLLLTEFNRSERDTGLDDLVAHVQRIAAERPRATALLDGRTELDYATLAGRASALSRRLTAAGAGPGTVVAVCAARSVAVPVALLGILGAGAAYLPLDPTGPVARNAGMLARSGARVVLADPAQAERAGELAAAAGTGTVAVLSLGEECDPLDALAAPVGQPDDLAYVLFTSGTTGRPKGAMVHRRGMVNHLLAKVEDLGLTADDSVLQNAPLSFDISVWQMLAAFVAGGRTRVAGDDLAADPDLLFGMVATERLTGVEVVPSLLRTALDSWDVTGDAPELPALRWLMVTGEALPPDLCARWFARYPHVPLVNAYGPTECSDDVTHAWLTPRTAPGAGQRVPIGRVIRNTRLYVLDEAMRPVPLGAVGELYVGGTGVGYGYLGDAAKTADAFVPDPFSQRPGARLYRTGDQARYRPDGQLEFLGRNDHQVKIRGQRIELAEVETALRAVDGVRDAVVVVRVDAAGHNRLVGYYTGDAVADEVAALLTGVLTPAMVPSVLVPLAALPLSDNGKVDRQQLPEPQLPAAGAGRPPATEREKVLCGVFADVLGVPSVGVDDDFFQLGGHSLLATRVATRVRTELGVRLPVRLLFEAPTVAALAARLGTEDRAAGLGVLLPLRRTGVRPPLFCVHPASGLAWPYARLVGLLEPERPVYGLQARALTRPRRAPATTGEMAADYVAQILTVQAEGPFHLLGWSWGGRIAHEVAVRLRGLGHEVALLAILDSEPSATDVRVPGEEEFVSHLVHEADLDRGALGEGPPTLAGLRRALDAAGPAAGPLGGLEEDTLRAVYDTFRNEARIGLEPPAEPYDGDVLFFAAGRDAPQASSLAASWKPYVTGRIEEHVVDCRHLEMLAPEPLGAIAAVLTERLGAGGPGTGEGPSQ</sequence>
<comment type="cofactor">
    <cofactor evidence="1">
        <name>pantetheine 4'-phosphate</name>
        <dbReference type="ChEBI" id="CHEBI:47942"/>
    </cofactor>
</comment>
<dbReference type="PROSITE" id="PS50075">
    <property type="entry name" value="CARRIER"/>
    <property type="match status" value="2"/>
</dbReference>
<reference evidence="5 6" key="1">
    <citation type="journal article" date="2019" name="Int. J. Syst. Evol. Microbiol.">
        <title>The Global Catalogue of Microorganisms (GCM) 10K type strain sequencing project: providing services to taxonomists for standard genome sequencing and annotation.</title>
        <authorList>
            <consortium name="The Broad Institute Genomics Platform"/>
            <consortium name="The Broad Institute Genome Sequencing Center for Infectious Disease"/>
            <person name="Wu L."/>
            <person name="Ma J."/>
        </authorList>
    </citation>
    <scope>NUCLEOTIDE SEQUENCE [LARGE SCALE GENOMIC DNA]</scope>
    <source>
        <strain evidence="5 6">JCM 4542</strain>
    </source>
</reference>
<dbReference type="Pfam" id="PF00668">
    <property type="entry name" value="Condensation"/>
    <property type="match status" value="2"/>
</dbReference>
<protein>
    <recommendedName>
        <fullName evidence="4">Carrier domain-containing protein</fullName>
    </recommendedName>
</protein>
<dbReference type="SMART" id="SM00824">
    <property type="entry name" value="PKS_TE"/>
    <property type="match status" value="1"/>
</dbReference>
<dbReference type="InterPro" id="IPR025110">
    <property type="entry name" value="AMP-bd_C"/>
</dbReference>
<dbReference type="InterPro" id="IPR020802">
    <property type="entry name" value="TesA-like"/>
</dbReference>
<dbReference type="InterPro" id="IPR020845">
    <property type="entry name" value="AMP-binding_CS"/>
</dbReference>
<dbReference type="NCBIfam" id="TIGR01733">
    <property type="entry name" value="AA-adenyl-dom"/>
    <property type="match status" value="2"/>
</dbReference>
<gene>
    <name evidence="5" type="ORF">GCM10010315_00920</name>
</gene>
<dbReference type="Gene3D" id="3.30.300.30">
    <property type="match status" value="2"/>
</dbReference>
<dbReference type="CDD" id="cd19543">
    <property type="entry name" value="DCL_NRPS"/>
    <property type="match status" value="1"/>
</dbReference>
<dbReference type="InterPro" id="IPR001242">
    <property type="entry name" value="Condensation_dom"/>
</dbReference>
<keyword evidence="3" id="KW-0597">Phosphoprotein</keyword>
<dbReference type="EMBL" id="BAAASL010000001">
    <property type="protein sequence ID" value="GAA2707065.1"/>
    <property type="molecule type" value="Genomic_DNA"/>
</dbReference>
<dbReference type="InterPro" id="IPR006162">
    <property type="entry name" value="Ppantetheine_attach_site"/>
</dbReference>
<dbReference type="InterPro" id="IPR036736">
    <property type="entry name" value="ACP-like_sf"/>
</dbReference>
<organism evidence="5 6">
    <name type="scientific">Streptomyces luteosporeus</name>
    <dbReference type="NCBI Taxonomy" id="173856"/>
    <lineage>
        <taxon>Bacteria</taxon>
        <taxon>Bacillati</taxon>
        <taxon>Actinomycetota</taxon>
        <taxon>Actinomycetes</taxon>
        <taxon>Kitasatosporales</taxon>
        <taxon>Streptomycetaceae</taxon>
        <taxon>Streptomyces</taxon>
    </lineage>
</organism>
<proteinExistence type="predicted"/>
<evidence type="ECO:0000256" key="1">
    <source>
        <dbReference type="ARBA" id="ARBA00001957"/>
    </source>
</evidence>
<dbReference type="SUPFAM" id="SSF47336">
    <property type="entry name" value="ACP-like"/>
    <property type="match status" value="2"/>
</dbReference>
<dbReference type="InterPro" id="IPR045851">
    <property type="entry name" value="AMP-bd_C_sf"/>
</dbReference>
<comment type="caution">
    <text evidence="5">The sequence shown here is derived from an EMBL/GenBank/DDBJ whole genome shotgun (WGS) entry which is preliminary data.</text>
</comment>
<keyword evidence="2" id="KW-0596">Phosphopantetheine</keyword>
<accession>A0ABN3TIN3</accession>
<evidence type="ECO:0000256" key="3">
    <source>
        <dbReference type="ARBA" id="ARBA00022553"/>
    </source>
</evidence>
<dbReference type="Pfam" id="PF00550">
    <property type="entry name" value="PP-binding"/>
    <property type="match status" value="2"/>
</dbReference>
<dbReference type="Pfam" id="PF00975">
    <property type="entry name" value="Thioesterase"/>
    <property type="match status" value="1"/>
</dbReference>
<dbReference type="SUPFAM" id="SSF56801">
    <property type="entry name" value="Acetyl-CoA synthetase-like"/>
    <property type="match status" value="2"/>
</dbReference>
<evidence type="ECO:0000256" key="2">
    <source>
        <dbReference type="ARBA" id="ARBA00022450"/>
    </source>
</evidence>
<dbReference type="Gene3D" id="2.30.38.10">
    <property type="entry name" value="Luciferase, Domain 3"/>
    <property type="match status" value="2"/>
</dbReference>